<dbReference type="Proteomes" id="UP001333102">
    <property type="component" value="Chromosome"/>
</dbReference>
<dbReference type="Gene3D" id="1.10.10.10">
    <property type="entry name" value="Winged helix-like DNA-binding domain superfamily/Winged helix DNA-binding domain"/>
    <property type="match status" value="1"/>
</dbReference>
<dbReference type="EMBL" id="CP141614">
    <property type="protein sequence ID" value="WRP15628.1"/>
    <property type="molecule type" value="Genomic_DNA"/>
</dbReference>
<keyword evidence="2" id="KW-1185">Reference proteome</keyword>
<dbReference type="InterPro" id="IPR036390">
    <property type="entry name" value="WH_DNA-bd_sf"/>
</dbReference>
<dbReference type="PROSITE" id="PS51197">
    <property type="entry name" value="HTH_RRF2_2"/>
    <property type="match status" value="1"/>
</dbReference>
<dbReference type="RefSeq" id="WP_324670034.1">
    <property type="nucleotide sequence ID" value="NZ_CP141614.1"/>
</dbReference>
<proteinExistence type="predicted"/>
<sequence>METESTPRPLSPVQDGILRYLRLHGACYARPVSSQRLAQVFRASPAYIRQEASDLVRSHRLRVRRGKGGGYYLDGP</sequence>
<accession>A0ABZ1BTY8</accession>
<organism evidence="1 2">
    <name type="scientific">Geochorda subterranea</name>
    <dbReference type="NCBI Taxonomy" id="3109564"/>
    <lineage>
        <taxon>Bacteria</taxon>
        <taxon>Bacillati</taxon>
        <taxon>Bacillota</taxon>
        <taxon>Limnochordia</taxon>
        <taxon>Limnochordales</taxon>
        <taxon>Geochordaceae</taxon>
        <taxon>Geochorda</taxon>
    </lineage>
</organism>
<dbReference type="SUPFAM" id="SSF46785">
    <property type="entry name" value="Winged helix' DNA-binding domain"/>
    <property type="match status" value="1"/>
</dbReference>
<dbReference type="Pfam" id="PF02082">
    <property type="entry name" value="Rrf2"/>
    <property type="match status" value="1"/>
</dbReference>
<evidence type="ECO:0000313" key="2">
    <source>
        <dbReference type="Proteomes" id="UP001333102"/>
    </source>
</evidence>
<reference evidence="2" key="1">
    <citation type="submission" date="2023-12" db="EMBL/GenBank/DDBJ databases">
        <title>Novel isolates from deep terrestrial aquifers shed light on the physiology and ecology of the class Limnochordia.</title>
        <authorList>
            <person name="Karnachuk O.V."/>
            <person name="Lukina A.P."/>
            <person name="Avakyan M.R."/>
            <person name="Kadnikov V."/>
            <person name="Begmatov S."/>
            <person name="Beletsky A.V."/>
            <person name="Mardanov A.V."/>
            <person name="Ravin N.V."/>
        </authorList>
    </citation>
    <scope>NUCLEOTIDE SEQUENCE [LARGE SCALE GENOMIC DNA]</scope>
    <source>
        <strain evidence="2">LN</strain>
    </source>
</reference>
<dbReference type="InterPro" id="IPR000944">
    <property type="entry name" value="Tscrpt_reg_Rrf2"/>
</dbReference>
<name>A0ABZ1BTY8_9FIRM</name>
<evidence type="ECO:0000313" key="1">
    <source>
        <dbReference type="EMBL" id="WRP15628.1"/>
    </source>
</evidence>
<dbReference type="InterPro" id="IPR036388">
    <property type="entry name" value="WH-like_DNA-bd_sf"/>
</dbReference>
<protein>
    <submittedName>
        <fullName evidence="1">Rrf2 family transcriptional regulator</fullName>
    </submittedName>
</protein>
<gene>
    <name evidence="1" type="ORF">VLY81_05550</name>
</gene>